<evidence type="ECO:0008006" key="4">
    <source>
        <dbReference type="Google" id="ProtNLM"/>
    </source>
</evidence>
<name>A0ABQ0GFB0_9PEZI</name>
<evidence type="ECO:0000313" key="3">
    <source>
        <dbReference type="Proteomes" id="UP001628179"/>
    </source>
</evidence>
<accession>A0ABQ0GFB0</accession>
<proteinExistence type="predicted"/>
<evidence type="ECO:0000256" key="1">
    <source>
        <dbReference type="SAM" id="MobiDB-lite"/>
    </source>
</evidence>
<dbReference type="Proteomes" id="UP001628179">
    <property type="component" value="Unassembled WGS sequence"/>
</dbReference>
<evidence type="ECO:0000313" key="2">
    <source>
        <dbReference type="EMBL" id="GAB1316447.1"/>
    </source>
</evidence>
<comment type="caution">
    <text evidence="2">The sequence shown here is derived from an EMBL/GenBank/DDBJ whole genome shotgun (WGS) entry which is preliminary data.</text>
</comment>
<feature type="compositionally biased region" description="Acidic residues" evidence="1">
    <location>
        <begin position="13"/>
        <end position="28"/>
    </location>
</feature>
<feature type="region of interest" description="Disordered" evidence="1">
    <location>
        <begin position="1"/>
        <end position="37"/>
    </location>
</feature>
<organism evidence="2 3">
    <name type="scientific">Madurella fahalii</name>
    <dbReference type="NCBI Taxonomy" id="1157608"/>
    <lineage>
        <taxon>Eukaryota</taxon>
        <taxon>Fungi</taxon>
        <taxon>Dikarya</taxon>
        <taxon>Ascomycota</taxon>
        <taxon>Pezizomycotina</taxon>
        <taxon>Sordariomycetes</taxon>
        <taxon>Sordariomycetidae</taxon>
        <taxon>Sordariales</taxon>
        <taxon>Sordariales incertae sedis</taxon>
        <taxon>Madurella</taxon>
    </lineage>
</organism>
<dbReference type="GeneID" id="98177400"/>
<keyword evidence="3" id="KW-1185">Reference proteome</keyword>
<gene>
    <name evidence="2" type="ORF">MFIFM68171_06657</name>
</gene>
<reference evidence="2 3" key="1">
    <citation type="submission" date="2024-09" db="EMBL/GenBank/DDBJ databases">
        <title>Itraconazole resistance in Madurella fahalii resulting from another homologue of gene encoding cytochrome P450 14-alpha sterol demethylase (CYP51).</title>
        <authorList>
            <person name="Yoshioka I."/>
            <person name="Fahal A.H."/>
            <person name="Kaneko S."/>
            <person name="Yaguchi T."/>
        </authorList>
    </citation>
    <scope>NUCLEOTIDE SEQUENCE [LARGE SCALE GENOMIC DNA]</scope>
    <source>
        <strain evidence="2 3">IFM 68171</strain>
    </source>
</reference>
<dbReference type="EMBL" id="BAAFSV010000003">
    <property type="protein sequence ID" value="GAB1316447.1"/>
    <property type="molecule type" value="Genomic_DNA"/>
</dbReference>
<protein>
    <recommendedName>
        <fullName evidence="4">FAR1 domain-containing protein</fullName>
    </recommendedName>
</protein>
<dbReference type="RefSeq" id="XP_070918178.1">
    <property type="nucleotide sequence ID" value="XM_071062077.1"/>
</dbReference>
<sequence length="133" mass="14967">MDAYPDPTANFDADNDIESSSNDDELEDIPQPLTNPPADHKLLTYKYDTIADVAKDLEEWGAQAGFGIRKARTNNNVKGFGYTRVDFACVRDQIRPSDTIARRSSSTAKLNCSWQATAKALREHDCKWTLEIR</sequence>